<protein>
    <submittedName>
        <fullName evidence="2">Uncharacterized protein</fullName>
    </submittedName>
</protein>
<evidence type="ECO:0000313" key="3">
    <source>
        <dbReference type="Proteomes" id="UP000426265"/>
    </source>
</evidence>
<gene>
    <name evidence="2" type="ORF">AN1_LOCUS25197</name>
</gene>
<organism evidence="2 3">
    <name type="scientific">Arabidopsis thaliana</name>
    <name type="common">Mouse-ear cress</name>
    <dbReference type="NCBI Taxonomy" id="3702"/>
    <lineage>
        <taxon>Eukaryota</taxon>
        <taxon>Viridiplantae</taxon>
        <taxon>Streptophyta</taxon>
        <taxon>Embryophyta</taxon>
        <taxon>Tracheophyta</taxon>
        <taxon>Spermatophyta</taxon>
        <taxon>Magnoliopsida</taxon>
        <taxon>eudicotyledons</taxon>
        <taxon>Gunneridae</taxon>
        <taxon>Pentapetalae</taxon>
        <taxon>rosids</taxon>
        <taxon>malvids</taxon>
        <taxon>Brassicales</taxon>
        <taxon>Brassicaceae</taxon>
        <taxon>Camelineae</taxon>
        <taxon>Arabidopsis</taxon>
    </lineage>
</organism>
<accession>A0A654G9E7</accession>
<dbReference type="Proteomes" id="UP000426265">
    <property type="component" value="Unassembled WGS sequence"/>
</dbReference>
<reference evidence="2 3" key="1">
    <citation type="submission" date="2019-11" db="EMBL/GenBank/DDBJ databases">
        <authorList>
            <person name="Jiao W.-B."/>
            <person name="Schneeberger K."/>
        </authorList>
    </citation>
    <scope>NUCLEOTIDE SEQUENCE [LARGE SCALE GENOMIC DNA]</scope>
    <source>
        <strain evidence="3">cv. An-1</strain>
    </source>
</reference>
<proteinExistence type="predicted"/>
<evidence type="ECO:0000256" key="1">
    <source>
        <dbReference type="SAM" id="MobiDB-lite"/>
    </source>
</evidence>
<dbReference type="AlphaFoldDB" id="A0A654G9E7"/>
<evidence type="ECO:0000313" key="2">
    <source>
        <dbReference type="EMBL" id="VYS69812.1"/>
    </source>
</evidence>
<feature type="region of interest" description="Disordered" evidence="1">
    <location>
        <begin position="1"/>
        <end position="49"/>
    </location>
</feature>
<feature type="compositionally biased region" description="Low complexity" evidence="1">
    <location>
        <begin position="24"/>
        <end position="49"/>
    </location>
</feature>
<dbReference type="EMBL" id="CACRSJ010000110">
    <property type="protein sequence ID" value="VYS69812.1"/>
    <property type="molecule type" value="Genomic_DNA"/>
</dbReference>
<name>A0A654G9E7_ARATH</name>
<sequence length="198" mass="21918">MAEEEQISNMLSSIDLGDHKDSDSASSPKPGSSTSAGSESGSGSDSENSTDFIETEFSAACVAIQFKVTEAVLEGRAATTAKPNPNPNTTVFQDPPAILLTNFSERWNRGVDNAGLVHTIDFPQVITATRAAAYKARLMLESMNDHSPKALPTSDFQELYSEWELAGFYAGTYMMERYHYEKHMQIDNFMDFFTNRKF</sequence>